<dbReference type="Proteomes" id="UP000287124">
    <property type="component" value="Unassembled WGS sequence"/>
</dbReference>
<organism evidence="1 2">
    <name type="scientific">Fusarium euwallaceae</name>
    <dbReference type="NCBI Taxonomy" id="1147111"/>
    <lineage>
        <taxon>Eukaryota</taxon>
        <taxon>Fungi</taxon>
        <taxon>Dikarya</taxon>
        <taxon>Ascomycota</taxon>
        <taxon>Pezizomycotina</taxon>
        <taxon>Sordariomycetes</taxon>
        <taxon>Hypocreomycetidae</taxon>
        <taxon>Hypocreales</taxon>
        <taxon>Nectriaceae</taxon>
        <taxon>Fusarium</taxon>
        <taxon>Fusarium solani species complex</taxon>
    </lineage>
</organism>
<evidence type="ECO:0000313" key="1">
    <source>
        <dbReference type="EMBL" id="RTE79805.1"/>
    </source>
</evidence>
<comment type="caution">
    <text evidence="1">The sequence shown here is derived from an EMBL/GenBank/DDBJ whole genome shotgun (WGS) entry which is preliminary data.</text>
</comment>
<name>A0A430LVN9_9HYPO</name>
<dbReference type="EMBL" id="MIKF01000068">
    <property type="protein sequence ID" value="RTE79805.1"/>
    <property type="molecule type" value="Genomic_DNA"/>
</dbReference>
<keyword evidence="2" id="KW-1185">Reference proteome</keyword>
<proteinExistence type="predicted"/>
<dbReference type="AlphaFoldDB" id="A0A430LVN9"/>
<gene>
    <name evidence="1" type="ORF">BHE90_005720</name>
</gene>
<protein>
    <submittedName>
        <fullName evidence="1">Uncharacterized protein</fullName>
    </submittedName>
</protein>
<reference evidence="1 2" key="1">
    <citation type="submission" date="2017-06" db="EMBL/GenBank/DDBJ databases">
        <title>Comparative genomic analysis of Ambrosia Fusariam Clade fungi.</title>
        <authorList>
            <person name="Stajich J.E."/>
            <person name="Carrillo J."/>
            <person name="Kijimoto T."/>
            <person name="Eskalen A."/>
            <person name="O'Donnell K."/>
            <person name="Kasson M."/>
        </authorList>
    </citation>
    <scope>NUCLEOTIDE SEQUENCE [LARGE SCALE GENOMIC DNA]</scope>
    <source>
        <strain evidence="1 2">UCR1854</strain>
    </source>
</reference>
<evidence type="ECO:0000313" key="2">
    <source>
        <dbReference type="Proteomes" id="UP000287124"/>
    </source>
</evidence>
<sequence>MRPSPRASTTLLPLSHGSSYGLYRRRDWLAGSGYPEPRCCVKESQLSHASGGKKTPCFAHPLASHILIDSSSGIAHDVSLSSPHVGFILAADSPSTCNTKPASQADGHFCFCLLSTPFQPVILHLRM</sequence>
<accession>A0A430LVN9</accession>